<dbReference type="AlphaFoldDB" id="A0A165MHQ4"/>
<evidence type="ECO:0000313" key="2">
    <source>
        <dbReference type="Proteomes" id="UP000076761"/>
    </source>
</evidence>
<proteinExistence type="predicted"/>
<keyword evidence="2" id="KW-1185">Reference proteome</keyword>
<dbReference type="Proteomes" id="UP000076761">
    <property type="component" value="Unassembled WGS sequence"/>
</dbReference>
<reference evidence="1 2" key="1">
    <citation type="journal article" date="2016" name="Mol. Biol. Evol.">
        <title>Comparative Genomics of Early-Diverging Mushroom-Forming Fungi Provides Insights into the Origins of Lignocellulose Decay Capabilities.</title>
        <authorList>
            <person name="Nagy L.G."/>
            <person name="Riley R."/>
            <person name="Tritt A."/>
            <person name="Adam C."/>
            <person name="Daum C."/>
            <person name="Floudas D."/>
            <person name="Sun H."/>
            <person name="Yadav J.S."/>
            <person name="Pangilinan J."/>
            <person name="Larsson K.H."/>
            <person name="Matsuura K."/>
            <person name="Barry K."/>
            <person name="Labutti K."/>
            <person name="Kuo R."/>
            <person name="Ohm R.A."/>
            <person name="Bhattacharya S.S."/>
            <person name="Shirouzu T."/>
            <person name="Yoshinaga Y."/>
            <person name="Martin F.M."/>
            <person name="Grigoriev I.V."/>
            <person name="Hibbett D.S."/>
        </authorList>
    </citation>
    <scope>NUCLEOTIDE SEQUENCE [LARGE SCALE GENOMIC DNA]</scope>
    <source>
        <strain evidence="1 2">HHB14362 ss-1</strain>
    </source>
</reference>
<protein>
    <submittedName>
        <fullName evidence="1">Uncharacterized protein</fullName>
    </submittedName>
</protein>
<dbReference type="STRING" id="1314782.A0A165MHQ4"/>
<dbReference type="InParanoid" id="A0A165MHQ4"/>
<accession>A0A165MHQ4</accession>
<dbReference type="OrthoDB" id="2669721at2759"/>
<feature type="non-terminal residue" evidence="1">
    <location>
        <position position="356"/>
    </location>
</feature>
<organism evidence="1 2">
    <name type="scientific">Neolentinus lepideus HHB14362 ss-1</name>
    <dbReference type="NCBI Taxonomy" id="1314782"/>
    <lineage>
        <taxon>Eukaryota</taxon>
        <taxon>Fungi</taxon>
        <taxon>Dikarya</taxon>
        <taxon>Basidiomycota</taxon>
        <taxon>Agaricomycotina</taxon>
        <taxon>Agaricomycetes</taxon>
        <taxon>Gloeophyllales</taxon>
        <taxon>Gloeophyllaceae</taxon>
        <taxon>Neolentinus</taxon>
    </lineage>
</organism>
<evidence type="ECO:0000313" key="1">
    <source>
        <dbReference type="EMBL" id="KZT18346.1"/>
    </source>
</evidence>
<sequence>MHLPALNVPDLLISLWRGTLKCHNDDDTSMWDWAVLQGDIWQDHGKAVADARPYLPDSFGCAPRNPAEKINSSYKAWEYIIYLYCLRPGVFYRVLPAKYWRHFCKLVFGIRLAYRRCITSVEVHQGHCALLEFEHEFELLYYRRKTCRIHFVRPSLHTLTHIFPEVKRAGPPSAYTQFSMETAIGNLKEEVRQPGNPFANLAERCTRRGQINGLKALIPDLEPPQLLPKWSMNLNNGYVLLHARDSTKWLAPPLHAQAIGRYYRQHLVQCQIDLQIRIQRWARLRLPNGQISRSAWKELQRSQDKPTRTNRNVKIRFHGQIRFAEVHYYFMLSLHAQDDPKPVALISLYSKPDPTL</sequence>
<gene>
    <name evidence="1" type="ORF">NEOLEDRAFT_1047069</name>
</gene>
<dbReference type="EMBL" id="KV425688">
    <property type="protein sequence ID" value="KZT18346.1"/>
    <property type="molecule type" value="Genomic_DNA"/>
</dbReference>
<name>A0A165MHQ4_9AGAM</name>